<comment type="catalytic activity">
    <reaction evidence="16 17">
        <text>a ubiquinone + NADH + 5 H(+)(in) = a ubiquinol + NAD(+) + 4 H(+)(out)</text>
        <dbReference type="Rhea" id="RHEA:29091"/>
        <dbReference type="Rhea" id="RHEA-COMP:9565"/>
        <dbReference type="Rhea" id="RHEA-COMP:9566"/>
        <dbReference type="ChEBI" id="CHEBI:15378"/>
        <dbReference type="ChEBI" id="CHEBI:16389"/>
        <dbReference type="ChEBI" id="CHEBI:17976"/>
        <dbReference type="ChEBI" id="CHEBI:57540"/>
        <dbReference type="ChEBI" id="CHEBI:57945"/>
        <dbReference type="EC" id="7.1.1.2"/>
    </reaction>
</comment>
<feature type="transmembrane region" description="Helical" evidence="17">
    <location>
        <begin position="59"/>
        <end position="80"/>
    </location>
</feature>
<feature type="transmembrane region" description="Helical" evidence="17">
    <location>
        <begin position="116"/>
        <end position="138"/>
    </location>
</feature>
<evidence type="ECO:0000256" key="11">
    <source>
        <dbReference type="ARBA" id="ARBA00022989"/>
    </source>
</evidence>
<gene>
    <name evidence="19" type="primary">ND2</name>
</gene>
<feature type="transmembrane region" description="Helical" evidence="17">
    <location>
        <begin position="29"/>
        <end position="47"/>
    </location>
</feature>
<dbReference type="AlphaFoldDB" id="A0A7D5UFT5"/>
<evidence type="ECO:0000256" key="13">
    <source>
        <dbReference type="ARBA" id="ARBA00023075"/>
    </source>
</evidence>
<evidence type="ECO:0000256" key="6">
    <source>
        <dbReference type="ARBA" id="ARBA00022660"/>
    </source>
</evidence>
<dbReference type="InterPro" id="IPR003917">
    <property type="entry name" value="NADH_UbQ_OxRdtase_chain2"/>
</dbReference>
<comment type="function">
    <text evidence="17">Core subunit of the mitochondrial membrane respiratory chain NADH dehydrogenase (Complex I) which catalyzes electron transfer from NADH through the respiratory chain, using ubiquinone as an electron acceptor. Essential for the catalytic activity and assembly of complex I.</text>
</comment>
<comment type="subcellular location">
    <subcellularLocation>
        <location evidence="1 17">Mitochondrion inner membrane</location>
        <topology evidence="1 17">Multi-pass membrane protein</topology>
    </subcellularLocation>
</comment>
<proteinExistence type="inferred from homology"/>
<evidence type="ECO:0000256" key="2">
    <source>
        <dbReference type="ARBA" id="ARBA00007012"/>
    </source>
</evidence>
<dbReference type="GO" id="GO:0008137">
    <property type="term" value="F:NADH dehydrogenase (ubiquinone) activity"/>
    <property type="evidence" value="ECO:0007669"/>
    <property type="project" value="UniProtKB-EC"/>
</dbReference>
<evidence type="ECO:0000256" key="10">
    <source>
        <dbReference type="ARBA" id="ARBA00022982"/>
    </source>
</evidence>
<name>A0A7D5UFT5_9CAEN</name>
<keyword evidence="6 17" id="KW-0679">Respiratory chain</keyword>
<dbReference type="RefSeq" id="YP_009907516.1">
    <property type="nucleotide sequence ID" value="NC_049893.1"/>
</dbReference>
<dbReference type="InterPro" id="IPR001750">
    <property type="entry name" value="ND/Mrp_TM"/>
</dbReference>
<keyword evidence="9 17" id="KW-1278">Translocase</keyword>
<feature type="transmembrane region" description="Helical" evidence="17">
    <location>
        <begin position="7"/>
        <end position="23"/>
    </location>
</feature>
<dbReference type="CTD" id="4536"/>
<feature type="transmembrane region" description="Helical" evidence="17">
    <location>
        <begin position="242"/>
        <end position="265"/>
    </location>
</feature>
<reference evidence="19" key="1">
    <citation type="journal article" date="2020" name="Mitochondrial DNA Part B Resour">
        <title>Complete mitochondrial genome of the hydrothermal vent provannid snail Alviniconcha boucheti (Gastropoda: Abyssochrysoidea) from the North Fiji Basin.</title>
        <authorList>
            <person name="Lee W.-K."/>
            <person name="Hou B.K."/>
            <person name="Ju S.-J."/>
            <person name="Kim S.-J."/>
        </authorList>
    </citation>
    <scope>NUCLEOTIDE SEQUENCE</scope>
</reference>
<comment type="similarity">
    <text evidence="2 17">Belongs to the complex I subunit 2 family.</text>
</comment>
<dbReference type="PANTHER" id="PTHR46552">
    <property type="entry name" value="NADH-UBIQUINONE OXIDOREDUCTASE CHAIN 2"/>
    <property type="match status" value="1"/>
</dbReference>
<dbReference type="EMBL" id="MT123331">
    <property type="protein sequence ID" value="QLI54065.1"/>
    <property type="molecule type" value="Genomic_DNA"/>
</dbReference>
<dbReference type="Pfam" id="PF00361">
    <property type="entry name" value="Proton_antipo_M"/>
    <property type="match status" value="1"/>
</dbReference>
<evidence type="ECO:0000256" key="1">
    <source>
        <dbReference type="ARBA" id="ARBA00004448"/>
    </source>
</evidence>
<evidence type="ECO:0000256" key="4">
    <source>
        <dbReference type="ARBA" id="ARBA00021008"/>
    </source>
</evidence>
<evidence type="ECO:0000256" key="8">
    <source>
        <dbReference type="ARBA" id="ARBA00022792"/>
    </source>
</evidence>
<keyword evidence="10 17" id="KW-0249">Electron transport</keyword>
<evidence type="ECO:0000259" key="18">
    <source>
        <dbReference type="Pfam" id="PF00361"/>
    </source>
</evidence>
<dbReference type="GO" id="GO:0005743">
    <property type="term" value="C:mitochondrial inner membrane"/>
    <property type="evidence" value="ECO:0007669"/>
    <property type="project" value="UniProtKB-SubCell"/>
</dbReference>
<feature type="domain" description="NADH:quinone oxidoreductase/Mrp antiporter transmembrane" evidence="18">
    <location>
        <begin position="25"/>
        <end position="296"/>
    </location>
</feature>
<evidence type="ECO:0000256" key="7">
    <source>
        <dbReference type="ARBA" id="ARBA00022692"/>
    </source>
</evidence>
<feature type="transmembrane region" description="Helical" evidence="17">
    <location>
        <begin position="92"/>
        <end position="109"/>
    </location>
</feature>
<feature type="transmembrane region" description="Helical" evidence="17">
    <location>
        <begin position="187"/>
        <end position="204"/>
    </location>
</feature>
<feature type="transmembrane region" description="Helical" evidence="17">
    <location>
        <begin position="210"/>
        <end position="230"/>
    </location>
</feature>
<organism evidence="19">
    <name type="scientific">Alviniconcha boucheti</name>
    <dbReference type="NCBI Taxonomy" id="1491183"/>
    <lineage>
        <taxon>Eukaryota</taxon>
        <taxon>Metazoa</taxon>
        <taxon>Spiralia</taxon>
        <taxon>Lophotrochozoa</taxon>
        <taxon>Mollusca</taxon>
        <taxon>Gastropoda</taxon>
        <taxon>Caenogastropoda</taxon>
        <taxon>Caenogastropoda incertae sedis</taxon>
        <taxon>Abyssochrysoidea</taxon>
        <taxon>Provannidae</taxon>
        <taxon>Alviniconcha</taxon>
    </lineage>
</organism>
<dbReference type="PANTHER" id="PTHR46552:SF1">
    <property type="entry name" value="NADH-UBIQUINONE OXIDOREDUCTASE CHAIN 2"/>
    <property type="match status" value="1"/>
</dbReference>
<keyword evidence="15 17" id="KW-0472">Membrane</keyword>
<keyword evidence="14 17" id="KW-0496">Mitochondrion</keyword>
<keyword evidence="7 17" id="KW-0812">Transmembrane</keyword>
<keyword evidence="11 17" id="KW-1133">Transmembrane helix</keyword>
<evidence type="ECO:0000313" key="19">
    <source>
        <dbReference type="EMBL" id="QLI54065.1"/>
    </source>
</evidence>
<feature type="transmembrane region" description="Helical" evidence="17">
    <location>
        <begin position="334"/>
        <end position="354"/>
    </location>
</feature>
<protein>
    <recommendedName>
        <fullName evidence="4 17">NADH-ubiquinone oxidoreductase chain 2</fullName>
        <ecNumber evidence="3 17">7.1.1.2</ecNumber>
    </recommendedName>
</protein>
<keyword evidence="13 17" id="KW-0830">Ubiquinone</keyword>
<evidence type="ECO:0000256" key="17">
    <source>
        <dbReference type="RuleBase" id="RU003403"/>
    </source>
</evidence>
<accession>A0A7D5UFT5</accession>
<evidence type="ECO:0000256" key="9">
    <source>
        <dbReference type="ARBA" id="ARBA00022967"/>
    </source>
</evidence>
<evidence type="ECO:0000256" key="15">
    <source>
        <dbReference type="ARBA" id="ARBA00023136"/>
    </source>
</evidence>
<evidence type="ECO:0000256" key="5">
    <source>
        <dbReference type="ARBA" id="ARBA00022448"/>
    </source>
</evidence>
<dbReference type="GeneID" id="56141122"/>
<dbReference type="PRINTS" id="PR01436">
    <property type="entry name" value="NADHDHGNASE2"/>
</dbReference>
<evidence type="ECO:0000256" key="3">
    <source>
        <dbReference type="ARBA" id="ARBA00012944"/>
    </source>
</evidence>
<keyword evidence="8 17" id="KW-0999">Mitochondrion inner membrane</keyword>
<evidence type="ECO:0000256" key="12">
    <source>
        <dbReference type="ARBA" id="ARBA00023027"/>
    </source>
</evidence>
<feature type="transmembrane region" description="Helical" evidence="17">
    <location>
        <begin position="285"/>
        <end position="313"/>
    </location>
</feature>
<keyword evidence="12 17" id="KW-0520">NAD</keyword>
<dbReference type="GO" id="GO:0006120">
    <property type="term" value="P:mitochondrial electron transport, NADH to ubiquinone"/>
    <property type="evidence" value="ECO:0007669"/>
    <property type="project" value="InterPro"/>
</dbReference>
<evidence type="ECO:0000256" key="16">
    <source>
        <dbReference type="ARBA" id="ARBA00049551"/>
    </source>
</evidence>
<sequence length="355" mass="39495">MFSSLPFNYMFFMVAIFGTLFSISSSHWLGIWAGLEINLIGVLPLLVYQKSMSESESAVKYFVIQALGSSLLLFGSLGTYSLSFSWENLNFMTQWSFLSLMLISAGLALKMGVFPFHFWFPSVMAGLPWLSCLLLATWQKVAPLFLMVSLFEVSFMSWLFLTFCLIASGSSLLGGVGGMNQTQIRALLAYSSIGHLGWILYAGLHSSWAMAFYFGAYVLISLCLFLALWLSDLSYSKTLAKVAFFSYPVFLVIMMLLSLGGLPPLLGFISKWLVISTGVQSSLSIFIFLLILGSLMSLFYYLSLFFSLFLMFLKGNQMNIIKTNEKGFILVANFGLLINILGGLCLLVTGVLWMI</sequence>
<dbReference type="EC" id="7.1.1.2" evidence="3 17"/>
<evidence type="ECO:0000256" key="14">
    <source>
        <dbReference type="ARBA" id="ARBA00023128"/>
    </source>
</evidence>
<geneLocation type="mitochondrion" evidence="19"/>
<dbReference type="InterPro" id="IPR050175">
    <property type="entry name" value="Complex_I_Subunit_2"/>
</dbReference>
<keyword evidence="5" id="KW-0813">Transport</keyword>